<dbReference type="Proteomes" id="UP000271631">
    <property type="component" value="Unassembled WGS sequence"/>
</dbReference>
<gene>
    <name evidence="1" type="ORF">ALP13_00338</name>
</gene>
<protein>
    <submittedName>
        <fullName evidence="1">Sigma-54 dependent transcriptional regulator</fullName>
    </submittedName>
</protein>
<evidence type="ECO:0000313" key="1">
    <source>
        <dbReference type="EMBL" id="RMV36016.1"/>
    </source>
</evidence>
<dbReference type="AlphaFoldDB" id="A0A3M6BXM5"/>
<comment type="caution">
    <text evidence="1">The sequence shown here is derived from an EMBL/GenBank/DDBJ whole genome shotgun (WGS) entry which is preliminary data.</text>
</comment>
<dbReference type="EMBL" id="RBUQ01000185">
    <property type="protein sequence ID" value="RMV36016.1"/>
    <property type="molecule type" value="Genomic_DNA"/>
</dbReference>
<reference evidence="1 2" key="1">
    <citation type="submission" date="2018-08" db="EMBL/GenBank/DDBJ databases">
        <title>Recombination of ecologically and evolutionarily significant loci maintains genetic cohesion in the Pseudomonas syringae species complex.</title>
        <authorList>
            <person name="Dillon M."/>
            <person name="Thakur S."/>
            <person name="Almeida R.N.D."/>
            <person name="Weir B.S."/>
            <person name="Guttman D.S."/>
        </authorList>
    </citation>
    <scope>NUCLEOTIDE SEQUENCE [LARGE SCALE GENOMIC DNA]</scope>
    <source>
        <strain evidence="1 2">ICMP 11281</strain>
    </source>
</reference>
<evidence type="ECO:0000313" key="2">
    <source>
        <dbReference type="Proteomes" id="UP000271631"/>
    </source>
</evidence>
<accession>A0A3M6BXM5</accession>
<proteinExistence type="predicted"/>
<name>A0A3M6BXM5_PSEYM</name>
<organism evidence="1 2">
    <name type="scientific">Pseudomonas syringae pv. maculicola</name>
    <dbReference type="NCBI Taxonomy" id="59511"/>
    <lineage>
        <taxon>Bacteria</taxon>
        <taxon>Pseudomonadati</taxon>
        <taxon>Pseudomonadota</taxon>
        <taxon>Gammaproteobacteria</taxon>
        <taxon>Pseudomonadales</taxon>
        <taxon>Pseudomonadaceae</taxon>
        <taxon>Pseudomonas</taxon>
    </lineage>
</organism>
<sequence>MTPQPMAFSVQDLDYLTALDPTSLSEGPIAALENAWLACLSGCTEQPVGVRQVIWDSWHRSVSAGLDPKDGE</sequence>